<dbReference type="GO" id="GO:0005814">
    <property type="term" value="C:centriole"/>
    <property type="evidence" value="ECO:0007669"/>
    <property type="project" value="TreeGrafter"/>
</dbReference>
<keyword evidence="2" id="KW-1133">Transmembrane helix</keyword>
<dbReference type="GO" id="GO:0007020">
    <property type="term" value="P:microtubule nucleation"/>
    <property type="evidence" value="ECO:0007669"/>
    <property type="project" value="TreeGrafter"/>
</dbReference>
<dbReference type="GO" id="GO:0005737">
    <property type="term" value="C:cytoplasm"/>
    <property type="evidence" value="ECO:0007669"/>
    <property type="project" value="TreeGrafter"/>
</dbReference>
<dbReference type="PANTHER" id="PTHR44414">
    <property type="entry name" value="PROTEIN NEDD1"/>
    <property type="match status" value="1"/>
</dbReference>
<dbReference type="Pfam" id="PF00400">
    <property type="entry name" value="WD40"/>
    <property type="match status" value="2"/>
</dbReference>
<dbReference type="RefSeq" id="WP_124975564.1">
    <property type="nucleotide sequence ID" value="NZ_BDQK01000013.1"/>
</dbReference>
<comment type="caution">
    <text evidence="3">The sequence shown here is derived from an EMBL/GenBank/DDBJ whole genome shotgun (WGS) entry which is preliminary data.</text>
</comment>
<dbReference type="InterPro" id="IPR001680">
    <property type="entry name" value="WD40_rpt"/>
</dbReference>
<reference evidence="4" key="1">
    <citation type="submission" date="2017-05" db="EMBL/GenBank/DDBJ databases">
        <title>Physiological properties and genetic analysis related to exopolysaccharide production of fresh-water unicellular cyanobacterium Aphanothece sacrum, Suizenji Nori, that has been cultured as a food source in Japan.</title>
        <authorList>
            <person name="Kanesaki Y."/>
            <person name="Yoshikawa S."/>
            <person name="Ohki K."/>
        </authorList>
    </citation>
    <scope>NUCLEOTIDE SEQUENCE [LARGE SCALE GENOMIC DNA]</scope>
    <source>
        <strain evidence="4">FPU1</strain>
    </source>
</reference>
<dbReference type="AlphaFoldDB" id="A0A401IJK0"/>
<protein>
    <submittedName>
        <fullName evidence="3">WD40 repeat-containing protein</fullName>
    </submittedName>
</protein>
<feature type="transmembrane region" description="Helical" evidence="2">
    <location>
        <begin position="239"/>
        <end position="266"/>
    </location>
</feature>
<dbReference type="SUPFAM" id="SSF50978">
    <property type="entry name" value="WD40 repeat-like"/>
    <property type="match status" value="1"/>
</dbReference>
<organism evidence="3 4">
    <name type="scientific">Aphanothece sacrum FPU1</name>
    <dbReference type="NCBI Taxonomy" id="1920663"/>
    <lineage>
        <taxon>Bacteria</taxon>
        <taxon>Bacillati</taxon>
        <taxon>Cyanobacteriota</taxon>
        <taxon>Cyanophyceae</taxon>
        <taxon>Oscillatoriophycideae</taxon>
        <taxon>Chroococcales</taxon>
        <taxon>Aphanothecaceae</taxon>
        <taxon>Aphanothece</taxon>
    </lineage>
</organism>
<gene>
    <name evidence="3" type="ORF">AsFPU1_2899</name>
</gene>
<dbReference type="InterPro" id="IPR036322">
    <property type="entry name" value="WD40_repeat_dom_sf"/>
</dbReference>
<sequence>MKIYVQSAGRSQEQDYFWQTNTSKSQEKVDEPEFLNKAKSLLQTPAYSIFIGRENDELILLVTGMKASQRKDYMGRVIRNSIAFITEDSEENERKIRGLAVFALKEQLESKIDDAITVEEKQGFKVDYHKIQNLIETPSNIGNSDGGTSIEMIGKNTENNRNIIAREVKDNRLPKETDSFQALVVVTGIKTEDVLKNEGVWRGLSNLIEKENLTPYDAPSQLQKNFTSHQERGTTYQKYIVPLIISLGGIGIICLLFFGNIIQFFIGQIYPNSNSFFLASISPNAQYFVTTDSAGKMLVQNTENNTKNIIENKSSITSVTISSEGKYVVTGDETGNVQLWDVITKKKLDLMTNNKNPNLKHEKKVLSLAINVSGNNIKIVSGGADGQLLLWKVNIKDNQVNTDILRLNQ</sequence>
<dbReference type="GO" id="GO:0005813">
    <property type="term" value="C:centrosome"/>
    <property type="evidence" value="ECO:0007669"/>
    <property type="project" value="TreeGrafter"/>
</dbReference>
<evidence type="ECO:0000256" key="1">
    <source>
        <dbReference type="PROSITE-ProRule" id="PRU00221"/>
    </source>
</evidence>
<proteinExistence type="predicted"/>
<dbReference type="Proteomes" id="UP000287247">
    <property type="component" value="Unassembled WGS sequence"/>
</dbReference>
<dbReference type="InterPro" id="IPR052818">
    <property type="entry name" value="NEDD1_Spindle_Assembly"/>
</dbReference>
<dbReference type="GO" id="GO:0043015">
    <property type="term" value="F:gamma-tubulin binding"/>
    <property type="evidence" value="ECO:0007669"/>
    <property type="project" value="TreeGrafter"/>
</dbReference>
<dbReference type="PROSITE" id="PS50294">
    <property type="entry name" value="WD_REPEATS_REGION"/>
    <property type="match status" value="1"/>
</dbReference>
<dbReference type="InterPro" id="IPR015943">
    <property type="entry name" value="WD40/YVTN_repeat-like_dom_sf"/>
</dbReference>
<dbReference type="SMART" id="SM00320">
    <property type="entry name" value="WD40"/>
    <property type="match status" value="2"/>
</dbReference>
<dbReference type="EMBL" id="BDQK01000013">
    <property type="protein sequence ID" value="GBF81485.1"/>
    <property type="molecule type" value="Genomic_DNA"/>
</dbReference>
<dbReference type="PROSITE" id="PS50082">
    <property type="entry name" value="WD_REPEATS_2"/>
    <property type="match status" value="1"/>
</dbReference>
<keyword evidence="2" id="KW-0812">Transmembrane</keyword>
<evidence type="ECO:0000313" key="4">
    <source>
        <dbReference type="Proteomes" id="UP000287247"/>
    </source>
</evidence>
<dbReference type="Gene3D" id="2.130.10.10">
    <property type="entry name" value="YVTN repeat-like/Quinoprotein amine dehydrogenase"/>
    <property type="match status" value="1"/>
</dbReference>
<keyword evidence="1" id="KW-0853">WD repeat</keyword>
<keyword evidence="4" id="KW-1185">Reference proteome</keyword>
<evidence type="ECO:0000256" key="2">
    <source>
        <dbReference type="SAM" id="Phobius"/>
    </source>
</evidence>
<dbReference type="GO" id="GO:0000922">
    <property type="term" value="C:spindle pole"/>
    <property type="evidence" value="ECO:0007669"/>
    <property type="project" value="TreeGrafter"/>
</dbReference>
<accession>A0A401IJK0</accession>
<evidence type="ECO:0000313" key="3">
    <source>
        <dbReference type="EMBL" id="GBF81485.1"/>
    </source>
</evidence>
<name>A0A401IJK0_APHSA</name>
<dbReference type="PANTHER" id="PTHR44414:SF1">
    <property type="entry name" value="PROTEIN NEDD1"/>
    <property type="match status" value="1"/>
</dbReference>
<dbReference type="OrthoDB" id="496028at2"/>
<feature type="repeat" description="WD" evidence="1">
    <location>
        <begin position="309"/>
        <end position="350"/>
    </location>
</feature>
<keyword evidence="2" id="KW-0472">Membrane</keyword>